<dbReference type="Proteomes" id="UP000029986">
    <property type="component" value="Chromosome"/>
</dbReference>
<dbReference type="SUPFAM" id="SSF46689">
    <property type="entry name" value="Homeodomain-like"/>
    <property type="match status" value="1"/>
</dbReference>
<dbReference type="InterPro" id="IPR027417">
    <property type="entry name" value="P-loop_NTPase"/>
</dbReference>
<name>A0A097QWW4_HAFAL</name>
<dbReference type="InterPro" id="IPR002197">
    <property type="entry name" value="HTH_Fis"/>
</dbReference>
<dbReference type="CDD" id="cd00009">
    <property type="entry name" value="AAA"/>
    <property type="match status" value="1"/>
</dbReference>
<dbReference type="KEGG" id="hav:AT03_00245"/>
<dbReference type="SUPFAM" id="SSF52540">
    <property type="entry name" value="P-loop containing nucleoside triphosphate hydrolases"/>
    <property type="match status" value="1"/>
</dbReference>
<reference evidence="7 8" key="1">
    <citation type="journal article" date="2014" name="Gut Pathog.">
        <title>Gene clusters of Hafnia alvei strain FB1 important in survival and pathogenesis: a draft genome perspective.</title>
        <authorList>
            <person name="Tan J.Y."/>
            <person name="Yin W.F."/>
            <person name="Chan K.G."/>
        </authorList>
    </citation>
    <scope>NUCLEOTIDE SEQUENCE [LARGE SCALE GENOMIC DNA]</scope>
    <source>
        <strain evidence="7 8">FB1</strain>
    </source>
</reference>
<dbReference type="EMBL" id="CP009706">
    <property type="protein sequence ID" value="AIU70984.1"/>
    <property type="molecule type" value="Genomic_DNA"/>
</dbReference>
<dbReference type="Pfam" id="PF25601">
    <property type="entry name" value="AAA_lid_14"/>
    <property type="match status" value="1"/>
</dbReference>
<dbReference type="SMART" id="SM00382">
    <property type="entry name" value="AAA"/>
    <property type="match status" value="1"/>
</dbReference>
<keyword evidence="1" id="KW-0547">Nucleotide-binding</keyword>
<dbReference type="InterPro" id="IPR002078">
    <property type="entry name" value="Sigma_54_int"/>
</dbReference>
<keyword evidence="4" id="KW-0238">DNA-binding</keyword>
<feature type="domain" description="Sigma-54 factor interaction" evidence="6">
    <location>
        <begin position="15"/>
        <end position="243"/>
    </location>
</feature>
<dbReference type="InterPro" id="IPR009057">
    <property type="entry name" value="Homeodomain-like_sf"/>
</dbReference>
<dbReference type="eggNOG" id="COG2204">
    <property type="taxonomic scope" value="Bacteria"/>
</dbReference>
<dbReference type="Gene3D" id="3.40.50.300">
    <property type="entry name" value="P-loop containing nucleotide triphosphate hydrolases"/>
    <property type="match status" value="1"/>
</dbReference>
<dbReference type="InterPro" id="IPR025662">
    <property type="entry name" value="Sigma_54_int_dom_ATP-bd_1"/>
</dbReference>
<dbReference type="RefSeq" id="WP_025799695.1">
    <property type="nucleotide sequence ID" value="NZ_CP009706.1"/>
</dbReference>
<dbReference type="HOGENOM" id="CLU_000445_0_7_6"/>
<evidence type="ECO:0000256" key="4">
    <source>
        <dbReference type="ARBA" id="ARBA00023125"/>
    </source>
</evidence>
<dbReference type="GeneID" id="56893969"/>
<dbReference type="AlphaFoldDB" id="A0A097QWW4"/>
<dbReference type="PATRIC" id="fig|1453496.5.peg.54"/>
<proteinExistence type="predicted"/>
<dbReference type="Pfam" id="PF02954">
    <property type="entry name" value="HTH_8"/>
    <property type="match status" value="1"/>
</dbReference>
<evidence type="ECO:0000313" key="8">
    <source>
        <dbReference type="Proteomes" id="UP000029986"/>
    </source>
</evidence>
<dbReference type="PROSITE" id="PS50045">
    <property type="entry name" value="SIGMA54_INTERACT_4"/>
    <property type="match status" value="1"/>
</dbReference>
<dbReference type="GO" id="GO:0043565">
    <property type="term" value="F:sequence-specific DNA binding"/>
    <property type="evidence" value="ECO:0007669"/>
    <property type="project" value="InterPro"/>
</dbReference>
<dbReference type="Pfam" id="PF00158">
    <property type="entry name" value="Sigma54_activat"/>
    <property type="match status" value="1"/>
</dbReference>
<keyword evidence="3" id="KW-0805">Transcription regulation</keyword>
<dbReference type="PROSITE" id="PS00675">
    <property type="entry name" value="SIGMA54_INTERACT_1"/>
    <property type="match status" value="1"/>
</dbReference>
<dbReference type="Gene3D" id="1.10.8.60">
    <property type="match status" value="1"/>
</dbReference>
<organism evidence="7 8">
    <name type="scientific">Hafnia alvei FB1</name>
    <dbReference type="NCBI Taxonomy" id="1453496"/>
    <lineage>
        <taxon>Bacteria</taxon>
        <taxon>Pseudomonadati</taxon>
        <taxon>Pseudomonadota</taxon>
        <taxon>Gammaproteobacteria</taxon>
        <taxon>Enterobacterales</taxon>
        <taxon>Hafniaceae</taxon>
        <taxon>Hafnia</taxon>
    </lineage>
</organism>
<dbReference type="FunFam" id="3.40.50.300:FF:000006">
    <property type="entry name" value="DNA-binding transcriptional regulator NtrC"/>
    <property type="match status" value="1"/>
</dbReference>
<evidence type="ECO:0000256" key="2">
    <source>
        <dbReference type="ARBA" id="ARBA00022840"/>
    </source>
</evidence>
<sequence length="347" mass="38224">MNIIVDHQSHNENGFIANAPSSVSVFSLARRVANFNVSVLITGETGTGKECVAKYIHHHALGENAPYIGVNCAAIPESMLEAILFGYEKGAFTGAVTSVPGKFEQANGGTLLLDEIGDMPLSLQAKLLRVLQEQEVERLGSHKRIPLDIRLIASTNKDLQVEIAEGRFRQDLFYRLSVVPIHISPLRERTQDIIPLALRFIQKYQAFHAGKTQLTDEARQALLQYNWPGNVRELENVIQRGLILSNNGVIKGSDFGLAATPIPAAPGMPMLPAYDENAPVSASGAVPAMRNVKLHGRMAEFQYIVDLLKRHKGNKSKTAEFLGITPRALRYRLASMRDEGIDVECYS</sequence>
<dbReference type="PROSITE" id="PS00676">
    <property type="entry name" value="SIGMA54_INTERACT_2"/>
    <property type="match status" value="1"/>
</dbReference>
<keyword evidence="8" id="KW-1185">Reference proteome</keyword>
<dbReference type="OrthoDB" id="9804019at2"/>
<keyword evidence="2" id="KW-0067">ATP-binding</keyword>
<dbReference type="InterPro" id="IPR003593">
    <property type="entry name" value="AAA+_ATPase"/>
</dbReference>
<protein>
    <submittedName>
        <fullName evidence="7">Fis family transcriptional regulator</fullName>
    </submittedName>
</protein>
<dbReference type="PROSITE" id="PS00688">
    <property type="entry name" value="SIGMA54_INTERACT_3"/>
    <property type="match status" value="1"/>
</dbReference>
<evidence type="ECO:0000256" key="1">
    <source>
        <dbReference type="ARBA" id="ARBA00022741"/>
    </source>
</evidence>
<keyword evidence="5" id="KW-0804">Transcription</keyword>
<dbReference type="GO" id="GO:0005524">
    <property type="term" value="F:ATP binding"/>
    <property type="evidence" value="ECO:0007669"/>
    <property type="project" value="UniProtKB-KW"/>
</dbReference>
<gene>
    <name evidence="7" type="ORF">AT03_00245</name>
</gene>
<dbReference type="GO" id="GO:0006355">
    <property type="term" value="P:regulation of DNA-templated transcription"/>
    <property type="evidence" value="ECO:0007669"/>
    <property type="project" value="InterPro"/>
</dbReference>
<evidence type="ECO:0000256" key="5">
    <source>
        <dbReference type="ARBA" id="ARBA00023163"/>
    </source>
</evidence>
<evidence type="ECO:0000313" key="7">
    <source>
        <dbReference type="EMBL" id="AIU70984.1"/>
    </source>
</evidence>
<dbReference type="PRINTS" id="PR01590">
    <property type="entry name" value="HTHFIS"/>
</dbReference>
<dbReference type="InterPro" id="IPR025944">
    <property type="entry name" value="Sigma_54_int_dom_CS"/>
</dbReference>
<evidence type="ECO:0000256" key="3">
    <source>
        <dbReference type="ARBA" id="ARBA00023015"/>
    </source>
</evidence>
<dbReference type="PANTHER" id="PTHR32071">
    <property type="entry name" value="TRANSCRIPTIONAL REGULATORY PROTEIN"/>
    <property type="match status" value="1"/>
</dbReference>
<dbReference type="InterPro" id="IPR025943">
    <property type="entry name" value="Sigma_54_int_dom_ATP-bd_2"/>
</dbReference>
<accession>A0A097QWW4</accession>
<dbReference type="Gene3D" id="1.10.10.60">
    <property type="entry name" value="Homeodomain-like"/>
    <property type="match status" value="1"/>
</dbReference>
<dbReference type="InterPro" id="IPR058031">
    <property type="entry name" value="AAA_lid_NorR"/>
</dbReference>
<evidence type="ECO:0000259" key="6">
    <source>
        <dbReference type="PROSITE" id="PS50045"/>
    </source>
</evidence>
<dbReference type="PANTHER" id="PTHR32071:SF21">
    <property type="entry name" value="TRANSCRIPTIONAL REGULATORY PROTEIN FLGR"/>
    <property type="match status" value="1"/>
</dbReference>